<keyword evidence="2" id="KW-0812">Transmembrane</keyword>
<accession>A0AAU9G4T4</accession>
<dbReference type="EMBL" id="AP029266">
    <property type="protein sequence ID" value="BFG02968.1"/>
    <property type="molecule type" value="Genomic_DNA"/>
</dbReference>
<evidence type="ECO:0008006" key="5">
    <source>
        <dbReference type="Google" id="ProtNLM"/>
    </source>
</evidence>
<dbReference type="AlphaFoldDB" id="A0AAU9G4T4"/>
<dbReference type="Proteomes" id="UP001500889">
    <property type="component" value="Chromosome A"/>
</dbReference>
<evidence type="ECO:0000256" key="2">
    <source>
        <dbReference type="SAM" id="Phobius"/>
    </source>
</evidence>
<feature type="compositionally biased region" description="Polar residues" evidence="1">
    <location>
        <begin position="51"/>
        <end position="61"/>
    </location>
</feature>
<reference evidence="3 4" key="1">
    <citation type="submission" date="2024-02" db="EMBL/GenBank/DDBJ databases">
        <title>A chromosome-level genome assembly of Drosophila madeirensis, a fruit fly species endemic to Madeira island.</title>
        <authorList>
            <person name="Tomihara K."/>
            <person name="Llopart A."/>
            <person name="Yamamoto D."/>
        </authorList>
    </citation>
    <scope>NUCLEOTIDE SEQUENCE [LARGE SCALE GENOMIC DNA]</scope>
    <source>
        <strain evidence="3 4">RF1</strain>
    </source>
</reference>
<evidence type="ECO:0000256" key="1">
    <source>
        <dbReference type="SAM" id="MobiDB-lite"/>
    </source>
</evidence>
<evidence type="ECO:0000313" key="3">
    <source>
        <dbReference type="EMBL" id="BFG02968.1"/>
    </source>
</evidence>
<feature type="transmembrane region" description="Helical" evidence="2">
    <location>
        <begin position="146"/>
        <end position="166"/>
    </location>
</feature>
<dbReference type="Pfam" id="PF15018">
    <property type="entry name" value="InaF-motif"/>
    <property type="match status" value="1"/>
</dbReference>
<keyword evidence="4" id="KW-1185">Reference proteome</keyword>
<protein>
    <recommendedName>
        <fullName evidence="5">InaF motif containing 2</fullName>
    </recommendedName>
</protein>
<sequence length="185" mass="20450">MTLMKNQTRSSGCHRVGHVMTNLISKGPAKPRRSPTDPPTHQPTEFAPKKPQNNRAESEQSPPHRVSVWFEPSAGQLCASVCHQSFLRGFGSRASKVCLASPRHVMSGPSMMSNLASVVKEASDEEIQVPKSDDFFESKAFRLLTLILYMGGVSGMGLTLAVYYLFIWDSRMPPLPVFKHTHPIG</sequence>
<name>A0AAU9G4T4_DROMD</name>
<dbReference type="InterPro" id="IPR029162">
    <property type="entry name" value="InaF-motif"/>
</dbReference>
<keyword evidence="2" id="KW-0472">Membrane</keyword>
<keyword evidence="2" id="KW-1133">Transmembrane helix</keyword>
<organism evidence="3 4">
    <name type="scientific">Drosophila madeirensis</name>
    <name type="common">Fruit fly</name>
    <dbReference type="NCBI Taxonomy" id="30013"/>
    <lineage>
        <taxon>Eukaryota</taxon>
        <taxon>Metazoa</taxon>
        <taxon>Ecdysozoa</taxon>
        <taxon>Arthropoda</taxon>
        <taxon>Hexapoda</taxon>
        <taxon>Insecta</taxon>
        <taxon>Pterygota</taxon>
        <taxon>Neoptera</taxon>
        <taxon>Endopterygota</taxon>
        <taxon>Diptera</taxon>
        <taxon>Brachycera</taxon>
        <taxon>Muscomorpha</taxon>
        <taxon>Ephydroidea</taxon>
        <taxon>Drosophilidae</taxon>
        <taxon>Drosophila</taxon>
        <taxon>Sophophora</taxon>
    </lineage>
</organism>
<evidence type="ECO:0000313" key="4">
    <source>
        <dbReference type="Proteomes" id="UP001500889"/>
    </source>
</evidence>
<proteinExistence type="predicted"/>
<feature type="region of interest" description="Disordered" evidence="1">
    <location>
        <begin position="23"/>
        <end position="64"/>
    </location>
</feature>
<gene>
    <name evidence="3" type="ORF">DMAD_02329</name>
</gene>